<evidence type="ECO:0000256" key="3">
    <source>
        <dbReference type="ARBA" id="ARBA00023082"/>
    </source>
</evidence>
<dbReference type="OrthoDB" id="3678480at2"/>
<accession>A0A1D8G4R5</accession>
<proteinExistence type="inferred from homology"/>
<dbReference type="PANTHER" id="PTHR43133:SF50">
    <property type="entry name" value="ECF RNA POLYMERASE SIGMA FACTOR SIGM"/>
    <property type="match status" value="1"/>
</dbReference>
<evidence type="ECO:0000256" key="5">
    <source>
        <dbReference type="ARBA" id="ARBA00023163"/>
    </source>
</evidence>
<dbReference type="PATRIC" id="fig|285473.5.peg.3461"/>
<protein>
    <submittedName>
        <fullName evidence="8">RNA polymerase sigma-E factor</fullName>
    </submittedName>
</protein>
<evidence type="ECO:0000256" key="2">
    <source>
        <dbReference type="ARBA" id="ARBA00023015"/>
    </source>
</evidence>
<dbReference type="Pfam" id="PF08281">
    <property type="entry name" value="Sigma70_r4_2"/>
    <property type="match status" value="1"/>
</dbReference>
<dbReference type="SUPFAM" id="SSF88946">
    <property type="entry name" value="Sigma2 domain of RNA polymerase sigma factors"/>
    <property type="match status" value="1"/>
</dbReference>
<evidence type="ECO:0000259" key="7">
    <source>
        <dbReference type="Pfam" id="PF08281"/>
    </source>
</evidence>
<feature type="domain" description="RNA polymerase sigma factor 70 region 4 type 2" evidence="7">
    <location>
        <begin position="110"/>
        <end position="162"/>
    </location>
</feature>
<dbReference type="PANTHER" id="PTHR43133">
    <property type="entry name" value="RNA POLYMERASE ECF-TYPE SIGMA FACTO"/>
    <property type="match status" value="1"/>
</dbReference>
<dbReference type="InterPro" id="IPR013249">
    <property type="entry name" value="RNA_pol_sigma70_r4_t2"/>
</dbReference>
<keyword evidence="4" id="KW-0238">DNA-binding</keyword>
<dbReference type="RefSeq" id="WP_051839832.1">
    <property type="nucleotide sequence ID" value="NZ_CP017316.1"/>
</dbReference>
<keyword evidence="5" id="KW-0804">Transcription</keyword>
<evidence type="ECO:0000256" key="4">
    <source>
        <dbReference type="ARBA" id="ARBA00023125"/>
    </source>
</evidence>
<gene>
    <name evidence="8" type="primary">sigE_6</name>
    <name evidence="8" type="ORF">A4G23_03309</name>
</gene>
<dbReference type="Proteomes" id="UP000095349">
    <property type="component" value="Chromosome"/>
</dbReference>
<comment type="similarity">
    <text evidence="1">Belongs to the sigma-70 factor family. ECF subfamily.</text>
</comment>
<keyword evidence="2" id="KW-0805">Transcription regulation</keyword>
<dbReference type="GO" id="GO:0006352">
    <property type="term" value="P:DNA-templated transcription initiation"/>
    <property type="evidence" value="ECO:0007669"/>
    <property type="project" value="InterPro"/>
</dbReference>
<dbReference type="InterPro" id="IPR014284">
    <property type="entry name" value="RNA_pol_sigma-70_dom"/>
</dbReference>
<dbReference type="NCBIfam" id="TIGR02983">
    <property type="entry name" value="SigE-fam_strep"/>
    <property type="match status" value="1"/>
</dbReference>
<evidence type="ECO:0000313" key="9">
    <source>
        <dbReference type="Proteomes" id="UP000095349"/>
    </source>
</evidence>
<dbReference type="Pfam" id="PF04542">
    <property type="entry name" value="Sigma70_r2"/>
    <property type="match status" value="1"/>
</dbReference>
<dbReference type="Gene3D" id="1.10.1740.10">
    <property type="match status" value="1"/>
</dbReference>
<dbReference type="InterPro" id="IPR014325">
    <property type="entry name" value="RNA_pol_sigma-E_actinobac"/>
</dbReference>
<evidence type="ECO:0000259" key="6">
    <source>
        <dbReference type="Pfam" id="PF04542"/>
    </source>
</evidence>
<evidence type="ECO:0000256" key="1">
    <source>
        <dbReference type="ARBA" id="ARBA00010641"/>
    </source>
</evidence>
<dbReference type="NCBIfam" id="TIGR02937">
    <property type="entry name" value="sigma70-ECF"/>
    <property type="match status" value="1"/>
</dbReference>
<dbReference type="GO" id="GO:0003677">
    <property type="term" value="F:DNA binding"/>
    <property type="evidence" value="ECO:0007669"/>
    <property type="project" value="UniProtKB-KW"/>
</dbReference>
<dbReference type="InterPro" id="IPR007627">
    <property type="entry name" value="RNA_pol_sigma70_r2"/>
</dbReference>
<dbReference type="KEGG" id="srn:A4G23_03309"/>
<dbReference type="InterPro" id="IPR013325">
    <property type="entry name" value="RNA_pol_sigma_r2"/>
</dbReference>
<dbReference type="EMBL" id="CP017316">
    <property type="protein sequence ID" value="AOT60435.1"/>
    <property type="molecule type" value="Genomic_DNA"/>
</dbReference>
<dbReference type="CDD" id="cd06171">
    <property type="entry name" value="Sigma70_r4"/>
    <property type="match status" value="1"/>
</dbReference>
<dbReference type="Gene3D" id="1.10.10.10">
    <property type="entry name" value="Winged helix-like DNA-binding domain superfamily/Winged helix DNA-binding domain"/>
    <property type="match status" value="1"/>
</dbReference>
<dbReference type="GO" id="GO:0016987">
    <property type="term" value="F:sigma factor activity"/>
    <property type="evidence" value="ECO:0007669"/>
    <property type="project" value="UniProtKB-KW"/>
</dbReference>
<dbReference type="InterPro" id="IPR036388">
    <property type="entry name" value="WH-like_DNA-bd_sf"/>
</dbReference>
<dbReference type="GeneID" id="91404846"/>
<name>A0A1D8G4R5_9ACTN</name>
<dbReference type="InterPro" id="IPR013324">
    <property type="entry name" value="RNA_pol_sigma_r3/r4-like"/>
</dbReference>
<keyword evidence="9" id="KW-1185">Reference proteome</keyword>
<dbReference type="InterPro" id="IPR039425">
    <property type="entry name" value="RNA_pol_sigma-70-like"/>
</dbReference>
<dbReference type="STRING" id="285473.A4G23_03309"/>
<sequence>MRTGPPGADDQGFTDFTTTSYASLLRTARLLTGDRHTAEDLVQAALVKVYLRWGRSASWASPQAYARKVVVNLYATWRRRRWHTETPHSGDEAAAAAGAPDMAGGAEARLELARALGSLPRAQRAVVVLRFYEDLSVEETAALLGCSPGTVKSRTKRALERLRASGALAGYAGRGTR</sequence>
<evidence type="ECO:0000313" key="8">
    <source>
        <dbReference type="EMBL" id="AOT60435.1"/>
    </source>
</evidence>
<organism evidence="8 9">
    <name type="scientific">Streptomyces rubrolavendulae</name>
    <dbReference type="NCBI Taxonomy" id="285473"/>
    <lineage>
        <taxon>Bacteria</taxon>
        <taxon>Bacillati</taxon>
        <taxon>Actinomycetota</taxon>
        <taxon>Actinomycetes</taxon>
        <taxon>Kitasatosporales</taxon>
        <taxon>Streptomycetaceae</taxon>
        <taxon>Streptomyces</taxon>
    </lineage>
</organism>
<keyword evidence="3" id="KW-0731">Sigma factor</keyword>
<dbReference type="SUPFAM" id="SSF88659">
    <property type="entry name" value="Sigma3 and sigma4 domains of RNA polymerase sigma factors"/>
    <property type="match status" value="1"/>
</dbReference>
<dbReference type="AlphaFoldDB" id="A0A1D8G4R5"/>
<reference evidence="8 9" key="1">
    <citation type="submission" date="2016-09" db="EMBL/GenBank/DDBJ databases">
        <title>Streptomyces rubrolavendulae MJM4426 Genome sequencing and assembly.</title>
        <authorList>
            <person name="Kim J.-G."/>
        </authorList>
    </citation>
    <scope>NUCLEOTIDE SEQUENCE [LARGE SCALE GENOMIC DNA]</scope>
    <source>
        <strain evidence="8 9">MJM4426</strain>
    </source>
</reference>
<feature type="domain" description="RNA polymerase sigma-70 region 2" evidence="6">
    <location>
        <begin position="23"/>
        <end position="83"/>
    </location>
</feature>